<dbReference type="SMART" id="SM00499">
    <property type="entry name" value="AAI"/>
    <property type="match status" value="1"/>
</dbReference>
<keyword evidence="4" id="KW-0472">Membrane</keyword>
<dbReference type="Gene3D" id="1.10.110.10">
    <property type="entry name" value="Plant lipid-transfer and hydrophobic proteins"/>
    <property type="match status" value="1"/>
</dbReference>
<feature type="signal peptide" evidence="9">
    <location>
        <begin position="1"/>
        <end position="25"/>
    </location>
</feature>
<dbReference type="Gramene" id="OIT22626">
    <property type="protein sequence ID" value="OIT22626"/>
    <property type="gene ID" value="A4A49_34684"/>
</dbReference>
<keyword evidence="12" id="KW-1185">Reference proteome</keyword>
<evidence type="ECO:0000256" key="3">
    <source>
        <dbReference type="ARBA" id="ARBA00022475"/>
    </source>
</evidence>
<reference evidence="11" key="1">
    <citation type="submission" date="2016-11" db="EMBL/GenBank/DDBJ databases">
        <title>The genome of Nicotiana attenuata.</title>
        <authorList>
            <person name="Xu S."/>
            <person name="Brockmoeller T."/>
            <person name="Gaquerel E."/>
            <person name="Navarro A."/>
            <person name="Kuhl H."/>
            <person name="Gase K."/>
            <person name="Ling Z."/>
            <person name="Zhou W."/>
            <person name="Kreitzer C."/>
            <person name="Stanke M."/>
            <person name="Tang H."/>
            <person name="Lyons E."/>
            <person name="Pandey P."/>
            <person name="Pandey S.P."/>
            <person name="Timmermann B."/>
            <person name="Baldwin I.T."/>
        </authorList>
    </citation>
    <scope>NUCLEOTIDE SEQUENCE [LARGE SCALE GENOMIC DNA]</scope>
    <source>
        <strain evidence="11">UT</strain>
    </source>
</reference>
<evidence type="ECO:0000256" key="1">
    <source>
        <dbReference type="ARBA" id="ARBA00004609"/>
    </source>
</evidence>
<keyword evidence="8" id="KW-0449">Lipoprotein</keyword>
<keyword evidence="3" id="KW-1003">Cell membrane</keyword>
<evidence type="ECO:0000256" key="8">
    <source>
        <dbReference type="ARBA" id="ARBA00023288"/>
    </source>
</evidence>
<keyword evidence="6" id="KW-1015">Disulfide bond</keyword>
<organism evidence="11 12">
    <name type="scientific">Nicotiana attenuata</name>
    <name type="common">Coyote tobacco</name>
    <dbReference type="NCBI Taxonomy" id="49451"/>
    <lineage>
        <taxon>Eukaryota</taxon>
        <taxon>Viridiplantae</taxon>
        <taxon>Streptophyta</taxon>
        <taxon>Embryophyta</taxon>
        <taxon>Tracheophyta</taxon>
        <taxon>Spermatophyta</taxon>
        <taxon>Magnoliopsida</taxon>
        <taxon>eudicotyledons</taxon>
        <taxon>Gunneridae</taxon>
        <taxon>Pentapetalae</taxon>
        <taxon>asterids</taxon>
        <taxon>lamiids</taxon>
        <taxon>Solanales</taxon>
        <taxon>Solanaceae</taxon>
        <taxon>Nicotianoideae</taxon>
        <taxon>Nicotianeae</taxon>
        <taxon>Nicotiana</taxon>
    </lineage>
</organism>
<accession>A0A1J6JXX8</accession>
<dbReference type="InterPro" id="IPR016140">
    <property type="entry name" value="Bifunc_inhib/LTP/seed_store"/>
</dbReference>
<name>A0A1J6JXX8_NICAT</name>
<evidence type="ECO:0000256" key="2">
    <source>
        <dbReference type="ARBA" id="ARBA00009748"/>
    </source>
</evidence>
<comment type="subcellular location">
    <subcellularLocation>
        <location evidence="1">Cell membrane</location>
        <topology evidence="1">Lipid-anchor</topology>
        <topology evidence="1">GPI-anchor</topology>
    </subcellularLocation>
</comment>
<dbReference type="FunFam" id="1.10.110.10:FF:000001">
    <property type="entry name" value="Bifunctional inhibitor/lipid-transfer protein/seed storage 2S albumin superfamily protein"/>
    <property type="match status" value="1"/>
</dbReference>
<dbReference type="CDD" id="cd00010">
    <property type="entry name" value="AAI_LTSS"/>
    <property type="match status" value="1"/>
</dbReference>
<evidence type="ECO:0000256" key="9">
    <source>
        <dbReference type="SAM" id="SignalP"/>
    </source>
</evidence>
<dbReference type="OMA" id="MAQSNCM"/>
<dbReference type="Pfam" id="PF14368">
    <property type="entry name" value="LTP_2"/>
    <property type="match status" value="1"/>
</dbReference>
<proteinExistence type="inferred from homology"/>
<dbReference type="KEGG" id="nau:109217360"/>
<dbReference type="InterPro" id="IPR043325">
    <property type="entry name" value="LTSS"/>
</dbReference>
<dbReference type="SUPFAM" id="SSF47699">
    <property type="entry name" value="Bifunctional inhibitor/lipid-transfer protein/seed storage 2S albumin"/>
    <property type="match status" value="1"/>
</dbReference>
<dbReference type="InterPro" id="IPR036312">
    <property type="entry name" value="Bifun_inhib/LTP/seed_sf"/>
</dbReference>
<dbReference type="GO" id="GO:0098552">
    <property type="term" value="C:side of membrane"/>
    <property type="evidence" value="ECO:0007669"/>
    <property type="project" value="UniProtKB-KW"/>
</dbReference>
<keyword evidence="5 9" id="KW-0732">Signal</keyword>
<protein>
    <recommendedName>
        <fullName evidence="10">Bifunctional inhibitor/plant lipid transfer protein/seed storage helical domain-containing protein</fullName>
    </recommendedName>
</protein>
<dbReference type="OrthoDB" id="911994at2759"/>
<comment type="similarity">
    <text evidence="2">Belongs to the plant LTP family.</text>
</comment>
<dbReference type="Proteomes" id="UP000187609">
    <property type="component" value="Unassembled WGS sequence"/>
</dbReference>
<evidence type="ECO:0000313" key="12">
    <source>
        <dbReference type="Proteomes" id="UP000187609"/>
    </source>
</evidence>
<evidence type="ECO:0000313" key="11">
    <source>
        <dbReference type="EMBL" id="OIT22626.1"/>
    </source>
</evidence>
<feature type="chain" id="PRO_5012250197" description="Bifunctional inhibitor/plant lipid transfer protein/seed storage helical domain-containing protein" evidence="9">
    <location>
        <begin position="26"/>
        <end position="161"/>
    </location>
</feature>
<sequence>MASRGIQICMALVAIVSMISTGAMAQSNCMNAFFSMYSCLSYVTGSSKTPSSSCCSALSGVLQSQPRCLCTIANGGGSSLGVQINQTLALALPGACNLQTPPVSRCYAGNGPAMSPVPMGSPVGSPEGSVLPTTGQRILKLVHRFQARRQQGAAVPLVEAP</sequence>
<comment type="caution">
    <text evidence="11">The sequence shown here is derived from an EMBL/GenBank/DDBJ whole genome shotgun (WGS) entry which is preliminary data.</text>
</comment>
<evidence type="ECO:0000256" key="7">
    <source>
        <dbReference type="ARBA" id="ARBA00023180"/>
    </source>
</evidence>
<keyword evidence="4" id="KW-0336">GPI-anchor</keyword>
<keyword evidence="7" id="KW-0325">Glycoprotein</keyword>
<gene>
    <name evidence="11" type="ORF">A4A49_34684</name>
</gene>
<dbReference type="PANTHER" id="PTHR33044">
    <property type="entry name" value="BIFUNCTIONAL INHIBITOR/LIPID-TRANSFER PROTEIN/SEED STORAGE 2S ALBUMIN SUPERFAMILY PROTEIN-RELATED"/>
    <property type="match status" value="1"/>
</dbReference>
<dbReference type="GO" id="GO:0005886">
    <property type="term" value="C:plasma membrane"/>
    <property type="evidence" value="ECO:0007669"/>
    <property type="project" value="UniProtKB-SubCell"/>
</dbReference>
<evidence type="ECO:0000256" key="6">
    <source>
        <dbReference type="ARBA" id="ARBA00023157"/>
    </source>
</evidence>
<feature type="domain" description="Bifunctional inhibitor/plant lipid transfer protein/seed storage helical" evidence="10">
    <location>
        <begin position="29"/>
        <end position="106"/>
    </location>
</feature>
<dbReference type="AlphaFoldDB" id="A0A1J6JXX8"/>
<dbReference type="STRING" id="49451.A0A1J6JXX8"/>
<dbReference type="EMBL" id="MJEQ01003583">
    <property type="protein sequence ID" value="OIT22626.1"/>
    <property type="molecule type" value="Genomic_DNA"/>
</dbReference>
<evidence type="ECO:0000256" key="5">
    <source>
        <dbReference type="ARBA" id="ARBA00022729"/>
    </source>
</evidence>
<evidence type="ECO:0000256" key="4">
    <source>
        <dbReference type="ARBA" id="ARBA00022622"/>
    </source>
</evidence>
<evidence type="ECO:0000259" key="10">
    <source>
        <dbReference type="SMART" id="SM00499"/>
    </source>
</evidence>